<dbReference type="Proteomes" id="UP000036097">
    <property type="component" value="Unassembled WGS sequence"/>
</dbReference>
<comment type="caution">
    <text evidence="1">The sequence shown here is derived from an EMBL/GenBank/DDBJ whole genome shotgun (WGS) entry which is preliminary data.</text>
</comment>
<dbReference type="OrthoDB" id="9768066at2"/>
<accession>A0A0J1K581</accession>
<organism evidence="1 2">
    <name type="scientific">Photobacterium aquae</name>
    <dbReference type="NCBI Taxonomy" id="1195763"/>
    <lineage>
        <taxon>Bacteria</taxon>
        <taxon>Pseudomonadati</taxon>
        <taxon>Pseudomonadota</taxon>
        <taxon>Gammaproteobacteria</taxon>
        <taxon>Vibrionales</taxon>
        <taxon>Vibrionaceae</taxon>
        <taxon>Photobacterium</taxon>
    </lineage>
</organism>
<gene>
    <name evidence="1" type="ORF">ABT56_00090</name>
</gene>
<keyword evidence="2" id="KW-1185">Reference proteome</keyword>
<name>A0A0J1K581_9GAMM</name>
<dbReference type="AlphaFoldDB" id="A0A0J1K581"/>
<proteinExistence type="predicted"/>
<evidence type="ECO:0008006" key="3">
    <source>
        <dbReference type="Google" id="ProtNLM"/>
    </source>
</evidence>
<dbReference type="RefSeq" id="WP_047876820.1">
    <property type="nucleotide sequence ID" value="NZ_LDOT01000001.1"/>
</dbReference>
<evidence type="ECO:0000313" key="2">
    <source>
        <dbReference type="Proteomes" id="UP000036097"/>
    </source>
</evidence>
<evidence type="ECO:0000313" key="1">
    <source>
        <dbReference type="EMBL" id="KLV09532.1"/>
    </source>
</evidence>
<dbReference type="STRING" id="1195763.ABT56_00090"/>
<sequence length="780" mass="88812">MPDANCNTAMNGLNSNPDLIWAPVRHHSPICSWQLLRLVKRHKPDVIMIETPADAQPLLTYLQSGDTKPPVAAYMYSMSEDGQARRGFIPFAPMSPEWNALQAGKQHNIPCHFIDLPYTHWPKKPDEDDNGELSNTDPLLYDSEEAFSETYIKALLAQSRCESFDQWWDRYFEHQYHTPAEAFFEQMQLFGSQMRQHQVNAEPHTLLREHYMASRIAPCLAAGQKVLVVCGAFHCQGIWHYLQQAQPLQLQPEPNQRSGCHLVPYPLSRLSHRHYGASLSHSGYYAHWWRKLKAAPIKQLGILTRQVHAELATELMGFLVDKGHAVAMPQCVDLVVAAEQLAQLRDIAPGRSEFIEAAQLTLVKESQHAFSRWIDEFFTESKAGTVPKNLPTAPIVADFHERSRQLKLPCQLIDGEVRKELAIYRQANHLCQSHFLHQLAFLDVPYGEQLGGPNFANQSDLHRVREQWQIRFSPETESALVEQSHLGSTIEEVIHNTLRQQLNRSDMTSYQSVTLLLAALQMGLPNWLSPLLTLVKHQMDSETDQSQLYPSLSLLFQCLSGNRLLAHDHQHEFESVIQHCFVRLCARLPRLVDPRHEKELLPLFAELLKLTQQRADLCLPSYLQDALVAIPASQFTFALQGACSAIATVLAQTDHDPILLNTLQAMIEQSYREPDALGDFCYGIAFVAGHLLYQQTELKQCLDTFLSSCDEALYLQTLPAMRRAFLQLDYDGFTQMSLLCQHDPDTIAHETQPDADDIELMQQIRQDALQGLQFWGIHYD</sequence>
<dbReference type="EMBL" id="LDOT01000001">
    <property type="protein sequence ID" value="KLV09532.1"/>
    <property type="molecule type" value="Genomic_DNA"/>
</dbReference>
<protein>
    <recommendedName>
        <fullName evidence="3">4-aminobutyrate aminotransferase</fullName>
    </recommendedName>
</protein>
<dbReference type="InterPro" id="IPR043737">
    <property type="entry name" value="DUF5682"/>
</dbReference>
<reference evidence="1 2" key="1">
    <citation type="submission" date="2015-05" db="EMBL/GenBank/DDBJ databases">
        <title>Photobacterium galathea sp. nov.</title>
        <authorList>
            <person name="Machado H."/>
            <person name="Gram L."/>
        </authorList>
    </citation>
    <scope>NUCLEOTIDE SEQUENCE [LARGE SCALE GENOMIC DNA]</scope>
    <source>
        <strain evidence="1 2">CGMCC 1.12159</strain>
    </source>
</reference>
<dbReference type="PATRIC" id="fig|1195763.3.peg.19"/>
<dbReference type="Pfam" id="PF18934">
    <property type="entry name" value="DUF5682"/>
    <property type="match status" value="1"/>
</dbReference>